<feature type="compositionally biased region" description="Basic and acidic residues" evidence="1">
    <location>
        <begin position="10"/>
        <end position="22"/>
    </location>
</feature>
<protein>
    <recommendedName>
        <fullName evidence="4">DNA/RNA-binding protein Alba-like domain-containing protein</fullName>
    </recommendedName>
</protein>
<feature type="compositionally biased region" description="Basic and acidic residues" evidence="1">
    <location>
        <begin position="65"/>
        <end position="90"/>
    </location>
</feature>
<name>A0A1E1K2G0_9HELO</name>
<evidence type="ECO:0000313" key="2">
    <source>
        <dbReference type="EMBL" id="CZS92317.1"/>
    </source>
</evidence>
<organism evidence="2 3">
    <name type="scientific">Rhynchosporium graminicola</name>
    <dbReference type="NCBI Taxonomy" id="2792576"/>
    <lineage>
        <taxon>Eukaryota</taxon>
        <taxon>Fungi</taxon>
        <taxon>Dikarya</taxon>
        <taxon>Ascomycota</taxon>
        <taxon>Pezizomycotina</taxon>
        <taxon>Leotiomycetes</taxon>
        <taxon>Helotiales</taxon>
        <taxon>Ploettnerulaceae</taxon>
        <taxon>Rhynchosporium</taxon>
    </lineage>
</organism>
<dbReference type="Proteomes" id="UP000178129">
    <property type="component" value="Unassembled WGS sequence"/>
</dbReference>
<keyword evidence="3" id="KW-1185">Reference proteome</keyword>
<evidence type="ECO:0008006" key="4">
    <source>
        <dbReference type="Google" id="ProtNLM"/>
    </source>
</evidence>
<feature type="compositionally biased region" description="Basic and acidic residues" evidence="1">
    <location>
        <begin position="246"/>
        <end position="269"/>
    </location>
</feature>
<sequence length="332" mass="36005">MSRTTPKARSGPEGHAFRENAAKRKAGSQLQSESGAGSGALNRDGIEDGAAVAKGSGKRKRKRNPQKEGAGDEIGAKRRKNTEDGQHEGGDSFIVGGERDGEIPIEQDENLSADAPVPAKKPSNDGGSHPLLIPIFPGLESTYRVTTLSIISSSNIGKKVCRILDILSLSQTTDQNGENEKGKGKEGNGNGNGKNVLMLYAKAPVACKLISVAEIAKREIAKEGGKWFEYCCVGEVVTPITKPEIKKPKEKKKVDVEDRDQEGGKNREGSEEDEEDEEEAFEVMKTPFERALESEGRQKIRALPVMSLYLSRGRIESLRTVYGEQTNAQEVK</sequence>
<evidence type="ECO:0000313" key="3">
    <source>
        <dbReference type="Proteomes" id="UP000178129"/>
    </source>
</evidence>
<dbReference type="AlphaFoldDB" id="A0A1E1K2G0"/>
<reference evidence="3" key="1">
    <citation type="submission" date="2016-03" db="EMBL/GenBank/DDBJ databases">
        <authorList>
            <person name="Ploux O."/>
        </authorList>
    </citation>
    <scope>NUCLEOTIDE SEQUENCE [LARGE SCALE GENOMIC DNA]</scope>
    <source>
        <strain evidence="3">UK7</strain>
    </source>
</reference>
<dbReference type="InParanoid" id="A0A1E1K2G0"/>
<dbReference type="EMBL" id="FJUW01000005">
    <property type="protein sequence ID" value="CZS92317.1"/>
    <property type="molecule type" value="Genomic_DNA"/>
</dbReference>
<feature type="region of interest" description="Disordered" evidence="1">
    <location>
        <begin position="1"/>
        <end position="98"/>
    </location>
</feature>
<accession>A0A1E1K2G0</accession>
<feature type="region of interest" description="Disordered" evidence="1">
    <location>
        <begin position="246"/>
        <end position="288"/>
    </location>
</feature>
<feature type="compositionally biased region" description="Acidic residues" evidence="1">
    <location>
        <begin position="270"/>
        <end position="281"/>
    </location>
</feature>
<gene>
    <name evidence="2" type="ORF">RCO7_00809</name>
</gene>
<proteinExistence type="predicted"/>
<comment type="caution">
    <text evidence="2">The sequence shown here is derived from an EMBL/GenBank/DDBJ whole genome shotgun (WGS) entry which is preliminary data.</text>
</comment>
<evidence type="ECO:0000256" key="1">
    <source>
        <dbReference type="SAM" id="MobiDB-lite"/>
    </source>
</evidence>